<evidence type="ECO:0000256" key="1">
    <source>
        <dbReference type="SAM" id="MobiDB-lite"/>
    </source>
</evidence>
<dbReference type="RefSeq" id="XP_004349971.1">
    <property type="nucleotide sequence ID" value="XM_004349921.1"/>
</dbReference>
<keyword evidence="3" id="KW-1185">Reference proteome</keyword>
<sequence length="94" mass="10638">MGERIRAEETKMYSNAETINIHINSNNNNGDSLFIDAIRYFPYSGKILLIPTLSHQSGFNPQDQYQQQQKLSCSSSSSGRRATDATLRNRNNVI</sequence>
<name>F4QEF9_CACFS</name>
<dbReference type="KEGG" id="dfa:DFA_11033"/>
<organism evidence="2 3">
    <name type="scientific">Cavenderia fasciculata</name>
    <name type="common">Slime mold</name>
    <name type="synonym">Dictyostelium fasciculatum</name>
    <dbReference type="NCBI Taxonomy" id="261658"/>
    <lineage>
        <taxon>Eukaryota</taxon>
        <taxon>Amoebozoa</taxon>
        <taxon>Evosea</taxon>
        <taxon>Eumycetozoa</taxon>
        <taxon>Dictyostelia</taxon>
        <taxon>Acytosteliales</taxon>
        <taxon>Cavenderiaceae</taxon>
        <taxon>Cavenderia</taxon>
    </lineage>
</organism>
<proteinExistence type="predicted"/>
<evidence type="ECO:0000313" key="2">
    <source>
        <dbReference type="EMBL" id="EGG13272.1"/>
    </source>
</evidence>
<feature type="region of interest" description="Disordered" evidence="1">
    <location>
        <begin position="58"/>
        <end position="94"/>
    </location>
</feature>
<dbReference type="EMBL" id="GL883029">
    <property type="protein sequence ID" value="EGG13272.1"/>
    <property type="molecule type" value="Genomic_DNA"/>
</dbReference>
<dbReference type="AlphaFoldDB" id="F4QEF9"/>
<protein>
    <submittedName>
        <fullName evidence="2">Uncharacterized protein</fullName>
    </submittedName>
</protein>
<accession>F4QEF9</accession>
<dbReference type="GeneID" id="14866415"/>
<gene>
    <name evidence="2" type="ORF">DFA_11033</name>
</gene>
<reference evidence="3" key="1">
    <citation type="journal article" date="2011" name="Genome Res.">
        <title>Phylogeny-wide analysis of social amoeba genomes highlights ancient origins for complex intercellular communication.</title>
        <authorList>
            <person name="Heidel A.J."/>
            <person name="Lawal H.M."/>
            <person name="Felder M."/>
            <person name="Schilde C."/>
            <person name="Helps N.R."/>
            <person name="Tunggal B."/>
            <person name="Rivero F."/>
            <person name="John U."/>
            <person name="Schleicher M."/>
            <person name="Eichinger L."/>
            <person name="Platzer M."/>
            <person name="Noegel A.A."/>
            <person name="Schaap P."/>
            <person name="Gloeckner G."/>
        </authorList>
    </citation>
    <scope>NUCLEOTIDE SEQUENCE [LARGE SCALE GENOMIC DNA]</scope>
    <source>
        <strain evidence="3">SH3</strain>
    </source>
</reference>
<dbReference type="Proteomes" id="UP000007797">
    <property type="component" value="Unassembled WGS sequence"/>
</dbReference>
<feature type="compositionally biased region" description="Low complexity" evidence="1">
    <location>
        <begin position="62"/>
        <end position="78"/>
    </location>
</feature>
<evidence type="ECO:0000313" key="3">
    <source>
        <dbReference type="Proteomes" id="UP000007797"/>
    </source>
</evidence>